<dbReference type="InterPro" id="IPR008978">
    <property type="entry name" value="HSP20-like_chaperone"/>
</dbReference>
<dbReference type="RefSeq" id="WP_211560432.1">
    <property type="nucleotide sequence ID" value="NZ_JAGVRK010000001.1"/>
</dbReference>
<dbReference type="Gene3D" id="2.60.40.790">
    <property type="match status" value="1"/>
</dbReference>
<evidence type="ECO:0000256" key="1">
    <source>
        <dbReference type="PROSITE-ProRule" id="PRU00285"/>
    </source>
</evidence>
<proteinExistence type="inferred from homology"/>
<protein>
    <submittedName>
        <fullName evidence="4">Hsp20/alpha crystallin family protein</fullName>
    </submittedName>
</protein>
<keyword evidence="5" id="KW-1185">Reference proteome</keyword>
<accession>A0ABS5LI18</accession>
<dbReference type="Pfam" id="PF00011">
    <property type="entry name" value="HSP20"/>
    <property type="match status" value="1"/>
</dbReference>
<comment type="similarity">
    <text evidence="1 2">Belongs to the small heat shock protein (HSP20) family.</text>
</comment>
<dbReference type="SUPFAM" id="SSF49764">
    <property type="entry name" value="HSP20-like chaperones"/>
    <property type="match status" value="1"/>
</dbReference>
<dbReference type="InterPro" id="IPR002068">
    <property type="entry name" value="A-crystallin/Hsp20_dom"/>
</dbReference>
<evidence type="ECO:0000313" key="4">
    <source>
        <dbReference type="EMBL" id="MBS2970342.1"/>
    </source>
</evidence>
<evidence type="ECO:0000259" key="3">
    <source>
        <dbReference type="PROSITE" id="PS01031"/>
    </source>
</evidence>
<dbReference type="Proteomes" id="UP000682403">
    <property type="component" value="Unassembled WGS sequence"/>
</dbReference>
<gene>
    <name evidence="4" type="ORF">J9317_16465</name>
</gene>
<evidence type="ECO:0000313" key="5">
    <source>
        <dbReference type="Proteomes" id="UP000682403"/>
    </source>
</evidence>
<sequence>MDKEKIQKWMELTEKCQKNDFWKSIFDTEEAGNPVSSTSSSRGDAAFPKYDLYSHNGILAVLIEIPGFRKEDFTVTLDSTKTKILFKGDLRPPYSFQYRVSSERSYGETERVISLPYPVEKESIQSQYANGILELTFKRADEEDAVSINFTESHNDGQ</sequence>
<comment type="caution">
    <text evidence="4">The sequence shown here is derived from an EMBL/GenBank/DDBJ whole genome shotgun (WGS) entry which is preliminary data.</text>
</comment>
<evidence type="ECO:0000256" key="2">
    <source>
        <dbReference type="RuleBase" id="RU003616"/>
    </source>
</evidence>
<feature type="domain" description="SHSP" evidence="3">
    <location>
        <begin position="41"/>
        <end position="154"/>
    </location>
</feature>
<dbReference type="EMBL" id="JAGVRK010000001">
    <property type="protein sequence ID" value="MBS2970342.1"/>
    <property type="molecule type" value="Genomic_DNA"/>
</dbReference>
<organism evidence="4 5">
    <name type="scientific">Metabacillus flavus</name>
    <dbReference type="NCBI Taxonomy" id="2823519"/>
    <lineage>
        <taxon>Bacteria</taxon>
        <taxon>Bacillati</taxon>
        <taxon>Bacillota</taxon>
        <taxon>Bacilli</taxon>
        <taxon>Bacillales</taxon>
        <taxon>Bacillaceae</taxon>
        <taxon>Metabacillus</taxon>
    </lineage>
</organism>
<reference evidence="4 5" key="1">
    <citation type="submission" date="2021-04" db="EMBL/GenBank/DDBJ databases">
        <title>Metabacillus sp. strain KIGAM252 whole genome sequence.</title>
        <authorList>
            <person name="Seo M.-J."/>
            <person name="Cho E.-S."/>
            <person name="Hwang C.Y."/>
            <person name="Yoon D.J."/>
        </authorList>
    </citation>
    <scope>NUCLEOTIDE SEQUENCE [LARGE SCALE GENOMIC DNA]</scope>
    <source>
        <strain evidence="4 5">KIGAM252</strain>
    </source>
</reference>
<dbReference type="CDD" id="cd06464">
    <property type="entry name" value="ACD_sHsps-like"/>
    <property type="match status" value="1"/>
</dbReference>
<dbReference type="PROSITE" id="PS01031">
    <property type="entry name" value="SHSP"/>
    <property type="match status" value="1"/>
</dbReference>
<name>A0ABS5LI18_9BACI</name>